<evidence type="ECO:0000256" key="4">
    <source>
        <dbReference type="ARBA" id="ARBA00023027"/>
    </source>
</evidence>
<evidence type="ECO:0000259" key="7">
    <source>
        <dbReference type="Pfam" id="PF14824"/>
    </source>
</evidence>
<comment type="caution">
    <text evidence="8">The sequence shown here is derived from an EMBL/GenBank/DDBJ whole genome shotgun (WGS) entry which is preliminary data.</text>
</comment>
<dbReference type="InterPro" id="IPR028161">
    <property type="entry name" value="Met8-like"/>
</dbReference>
<evidence type="ECO:0000313" key="8">
    <source>
        <dbReference type="EMBL" id="GAG10098.1"/>
    </source>
</evidence>
<organism evidence="8">
    <name type="scientific">marine sediment metagenome</name>
    <dbReference type="NCBI Taxonomy" id="412755"/>
    <lineage>
        <taxon>unclassified sequences</taxon>
        <taxon>metagenomes</taxon>
        <taxon>ecological metagenomes</taxon>
    </lineage>
</organism>
<dbReference type="InterPro" id="IPR036291">
    <property type="entry name" value="NAD(P)-bd_dom_sf"/>
</dbReference>
<sequence length="220" mass="24639">NISSKDFGIWDIYMSKFYPIHLDVKDKKCVIIGGGKVAYRKACRLKKSGADVVVVSPEVCSEMDNEEGLVLIKKEYEECFLDGALLVFAATDNETINKKVSLDAEKRNVMVNVVDYPEGCSFIVPSTINRGDLCISISTGGASPAVAKRIREELETAFGKEYEEYLDLLTKMRSLAMSSVEDSVKRRKILQRLAEKDIFDTVKDEGVKGAETKMREIIFE</sequence>
<protein>
    <recommendedName>
        <fullName evidence="2">precorrin-2 dehydrogenase</fullName>
        <ecNumber evidence="2">1.3.1.76</ecNumber>
    </recommendedName>
</protein>
<dbReference type="EC" id="1.3.1.76" evidence="2"/>
<feature type="domain" description="Siroheme synthase central" evidence="7">
    <location>
        <begin position="130"/>
        <end position="155"/>
    </location>
</feature>
<dbReference type="InterPro" id="IPR006367">
    <property type="entry name" value="Sirohaem_synthase_N"/>
</dbReference>
<evidence type="ECO:0000256" key="3">
    <source>
        <dbReference type="ARBA" id="ARBA00023002"/>
    </source>
</evidence>
<evidence type="ECO:0000256" key="1">
    <source>
        <dbReference type="ARBA" id="ARBA00005010"/>
    </source>
</evidence>
<proteinExistence type="predicted"/>
<evidence type="ECO:0000256" key="5">
    <source>
        <dbReference type="ARBA" id="ARBA00023244"/>
    </source>
</evidence>
<name>X0VC92_9ZZZZ</name>
<dbReference type="PANTHER" id="PTHR35330:SF1">
    <property type="entry name" value="SIROHEME BIOSYNTHESIS PROTEIN MET8"/>
    <property type="match status" value="1"/>
</dbReference>
<dbReference type="Pfam" id="PF13241">
    <property type="entry name" value="NAD_binding_7"/>
    <property type="match status" value="1"/>
</dbReference>
<feature type="non-terminal residue" evidence="8">
    <location>
        <position position="1"/>
    </location>
</feature>
<dbReference type="GO" id="GO:0043115">
    <property type="term" value="F:precorrin-2 dehydrogenase activity"/>
    <property type="evidence" value="ECO:0007669"/>
    <property type="project" value="UniProtKB-EC"/>
</dbReference>
<dbReference type="NCBIfam" id="TIGR01470">
    <property type="entry name" value="cysG_Nterm"/>
    <property type="match status" value="1"/>
</dbReference>
<dbReference type="SUPFAM" id="SSF51735">
    <property type="entry name" value="NAD(P)-binding Rossmann-fold domains"/>
    <property type="match status" value="1"/>
</dbReference>
<dbReference type="InterPro" id="IPR028281">
    <property type="entry name" value="Sirohaem_synthase_central"/>
</dbReference>
<comment type="pathway">
    <text evidence="1">Porphyrin-containing compound metabolism; siroheme biosynthesis; sirohydrochlorin from precorrin-2: step 1/1.</text>
</comment>
<keyword evidence="3" id="KW-0560">Oxidoreductase</keyword>
<dbReference type="InterPro" id="IPR042518">
    <property type="entry name" value="SirC_C"/>
</dbReference>
<dbReference type="GO" id="GO:0019354">
    <property type="term" value="P:siroheme biosynthetic process"/>
    <property type="evidence" value="ECO:0007669"/>
    <property type="project" value="UniProtKB-UniPathway"/>
</dbReference>
<dbReference type="Pfam" id="PF14824">
    <property type="entry name" value="Sirohm_synth_M"/>
    <property type="match status" value="1"/>
</dbReference>
<dbReference type="Gene3D" id="1.10.8.610">
    <property type="entry name" value="SirC, precorrin-2 dehydrogenase, C-terminal helical domain-like"/>
    <property type="match status" value="1"/>
</dbReference>
<dbReference type="EMBL" id="BARS01023312">
    <property type="protein sequence ID" value="GAG10098.1"/>
    <property type="molecule type" value="Genomic_DNA"/>
</dbReference>
<evidence type="ECO:0000256" key="2">
    <source>
        <dbReference type="ARBA" id="ARBA00012400"/>
    </source>
</evidence>
<gene>
    <name evidence="8" type="ORF">S01H1_37132</name>
</gene>
<dbReference type="AlphaFoldDB" id="X0VC92"/>
<keyword evidence="4" id="KW-0520">NAD</keyword>
<comment type="catalytic activity">
    <reaction evidence="6">
        <text>precorrin-2 + NAD(+) = sirohydrochlorin + NADH + 2 H(+)</text>
        <dbReference type="Rhea" id="RHEA:15613"/>
        <dbReference type="ChEBI" id="CHEBI:15378"/>
        <dbReference type="ChEBI" id="CHEBI:57540"/>
        <dbReference type="ChEBI" id="CHEBI:57945"/>
        <dbReference type="ChEBI" id="CHEBI:58351"/>
        <dbReference type="ChEBI" id="CHEBI:58827"/>
        <dbReference type="EC" id="1.3.1.76"/>
    </reaction>
</comment>
<dbReference type="PANTHER" id="PTHR35330">
    <property type="entry name" value="SIROHEME BIOSYNTHESIS PROTEIN MET8"/>
    <property type="match status" value="1"/>
</dbReference>
<accession>X0VC92</accession>
<evidence type="ECO:0000256" key="6">
    <source>
        <dbReference type="ARBA" id="ARBA00047561"/>
    </source>
</evidence>
<dbReference type="GO" id="GO:0004325">
    <property type="term" value="F:ferrochelatase activity"/>
    <property type="evidence" value="ECO:0007669"/>
    <property type="project" value="InterPro"/>
</dbReference>
<reference evidence="8" key="1">
    <citation type="journal article" date="2014" name="Front. Microbiol.">
        <title>High frequency of phylogenetically diverse reductive dehalogenase-homologous genes in deep subseafloor sedimentary metagenomes.</title>
        <authorList>
            <person name="Kawai M."/>
            <person name="Futagami T."/>
            <person name="Toyoda A."/>
            <person name="Takaki Y."/>
            <person name="Nishi S."/>
            <person name="Hori S."/>
            <person name="Arai W."/>
            <person name="Tsubouchi T."/>
            <person name="Morono Y."/>
            <person name="Uchiyama I."/>
            <person name="Ito T."/>
            <person name="Fujiyama A."/>
            <person name="Inagaki F."/>
            <person name="Takami H."/>
        </authorList>
    </citation>
    <scope>NUCLEOTIDE SEQUENCE</scope>
    <source>
        <strain evidence="8">Expedition CK06-06</strain>
    </source>
</reference>
<dbReference type="SUPFAM" id="SSF75615">
    <property type="entry name" value="Siroheme synthase middle domains-like"/>
    <property type="match status" value="1"/>
</dbReference>
<dbReference type="Gene3D" id="3.40.50.720">
    <property type="entry name" value="NAD(P)-binding Rossmann-like Domain"/>
    <property type="match status" value="1"/>
</dbReference>
<dbReference type="UniPathway" id="UPA00262">
    <property type="reaction ID" value="UER00222"/>
</dbReference>
<keyword evidence="5" id="KW-0627">Porphyrin biosynthesis</keyword>